<dbReference type="AlphaFoldDB" id="A0A2I0AUU7"/>
<evidence type="ECO:0000256" key="3">
    <source>
        <dbReference type="ARBA" id="ARBA00023163"/>
    </source>
</evidence>
<keyword evidence="3" id="KW-0804">Transcription</keyword>
<dbReference type="Pfam" id="PF25826">
    <property type="entry name" value="DUF7952"/>
    <property type="match status" value="1"/>
</dbReference>
<evidence type="ECO:0000259" key="7">
    <source>
        <dbReference type="Pfam" id="PF25826"/>
    </source>
</evidence>
<sequence>MNLVDINHEGFPSFNGLHNGQTSRQSDSPPATDDTFGDPIISPRLGDDYQVEVPSLVTKSDVIASEDFPKYGLIIPVMWVNLEGSKRDEREGFCMGSSTQGFESLFNINRECMSPDQQIDKDMGFCPLPESPITAWSDAELQSFLLGLYIFGKNLVQVKRFTGCKEMGNILSFYYGKFYRSNEHLRWVECRKSRSKKCIYGHRIFTGWRQQELLSRILPKVSKEVQDSLLVAAKTFNEGRSTLEEFVFTLKNNAGIDYLIEAVGIGREKQDLTGFLLDPNRKNHIMPSRVEVPTGKACSSLESSEIIKFLSGDFRLSKAKSNDLFWEAVWPRLLARGWHSEIPRNTSSKKTLVFLIPGIRKFSRRKLVKGEHYFDSVTDVLNKVASDPSLLKLKVGVKANSISSENLNNISDHQSKLPNRNVELLKFTVVDTSLVENSASSFNFRELRSLPSELTGQNAMEETDSGSSSELLAYASSEETSNNTGMMTAQPEKFQKCSDVEIENDHFIVDILAPPLKRQRLTVCKQEIRNGSHKLILSQEKVVKSEEKASSRTSLSSAHVGNLHEDNLPQQALFDLNEPQFELDFGTSKTLFLDEKCKFDVSEEFLSNVCINDINRPSLNDNRRHGSRNRLPSMKALEAFASGFLKFGRNGAVRKGIRARKMGSRSRLFCRKVSNSSLTPLASNLSVINPRSANLFNKSH</sequence>
<evidence type="ECO:0000313" key="9">
    <source>
        <dbReference type="Proteomes" id="UP000236161"/>
    </source>
</evidence>
<evidence type="ECO:0000256" key="1">
    <source>
        <dbReference type="ARBA" id="ARBA00004123"/>
    </source>
</evidence>
<dbReference type="STRING" id="1088818.A0A2I0AUU7"/>
<dbReference type="Pfam" id="PF24662">
    <property type="entry name" value="DUF7650"/>
    <property type="match status" value="1"/>
</dbReference>
<dbReference type="InterPro" id="IPR056067">
    <property type="entry name" value="DUF7650"/>
</dbReference>
<gene>
    <name evidence="8" type="ORF">AXF42_Ash001418</name>
</gene>
<evidence type="ECO:0000256" key="5">
    <source>
        <dbReference type="SAM" id="MobiDB-lite"/>
    </source>
</evidence>
<comment type="subcellular location">
    <subcellularLocation>
        <location evidence="1">Nucleus</location>
    </subcellularLocation>
</comment>
<keyword evidence="4" id="KW-0539">Nucleus</keyword>
<evidence type="ECO:0000256" key="2">
    <source>
        <dbReference type="ARBA" id="ARBA00023015"/>
    </source>
</evidence>
<keyword evidence="9" id="KW-1185">Reference proteome</keyword>
<proteinExistence type="predicted"/>
<organism evidence="8 9">
    <name type="scientific">Apostasia shenzhenica</name>
    <dbReference type="NCBI Taxonomy" id="1088818"/>
    <lineage>
        <taxon>Eukaryota</taxon>
        <taxon>Viridiplantae</taxon>
        <taxon>Streptophyta</taxon>
        <taxon>Embryophyta</taxon>
        <taxon>Tracheophyta</taxon>
        <taxon>Spermatophyta</taxon>
        <taxon>Magnoliopsida</taxon>
        <taxon>Liliopsida</taxon>
        <taxon>Asparagales</taxon>
        <taxon>Orchidaceae</taxon>
        <taxon>Apostasioideae</taxon>
        <taxon>Apostasia</taxon>
    </lineage>
</organism>
<dbReference type="PANTHER" id="PTHR13859:SF11">
    <property type="entry name" value="GRUNGE, ISOFORM J"/>
    <property type="match status" value="1"/>
</dbReference>
<evidence type="ECO:0000256" key="4">
    <source>
        <dbReference type="ARBA" id="ARBA00023242"/>
    </source>
</evidence>
<dbReference type="EMBL" id="KZ451950">
    <property type="protein sequence ID" value="PKA59324.1"/>
    <property type="molecule type" value="Genomic_DNA"/>
</dbReference>
<dbReference type="OrthoDB" id="1634742at2759"/>
<feature type="domain" description="DUF7650" evidence="6">
    <location>
        <begin position="304"/>
        <end position="388"/>
    </location>
</feature>
<dbReference type="GO" id="GO:0005634">
    <property type="term" value="C:nucleus"/>
    <property type="evidence" value="ECO:0007669"/>
    <property type="project" value="UniProtKB-SubCell"/>
</dbReference>
<feature type="region of interest" description="Disordered" evidence="5">
    <location>
        <begin position="12"/>
        <end position="46"/>
    </location>
</feature>
<keyword evidence="2" id="KW-0805">Transcription regulation</keyword>
<name>A0A2I0AUU7_9ASPA</name>
<dbReference type="InterPro" id="IPR057712">
    <property type="entry name" value="DUF7952"/>
</dbReference>
<dbReference type="Proteomes" id="UP000236161">
    <property type="component" value="Unassembled WGS sequence"/>
</dbReference>
<feature type="compositionally biased region" description="Polar residues" evidence="5">
    <location>
        <begin position="16"/>
        <end position="29"/>
    </location>
</feature>
<evidence type="ECO:0000313" key="8">
    <source>
        <dbReference type="EMBL" id="PKA59324.1"/>
    </source>
</evidence>
<reference evidence="8 9" key="1">
    <citation type="journal article" date="2017" name="Nature">
        <title>The Apostasia genome and the evolution of orchids.</title>
        <authorList>
            <person name="Zhang G.Q."/>
            <person name="Liu K.W."/>
            <person name="Li Z."/>
            <person name="Lohaus R."/>
            <person name="Hsiao Y.Y."/>
            <person name="Niu S.C."/>
            <person name="Wang J.Y."/>
            <person name="Lin Y.C."/>
            <person name="Xu Q."/>
            <person name="Chen L.J."/>
            <person name="Yoshida K."/>
            <person name="Fujiwara S."/>
            <person name="Wang Z.W."/>
            <person name="Zhang Y.Q."/>
            <person name="Mitsuda N."/>
            <person name="Wang M."/>
            <person name="Liu G.H."/>
            <person name="Pecoraro L."/>
            <person name="Huang H.X."/>
            <person name="Xiao X.J."/>
            <person name="Lin M."/>
            <person name="Wu X.Y."/>
            <person name="Wu W.L."/>
            <person name="Chen Y.Y."/>
            <person name="Chang S.B."/>
            <person name="Sakamoto S."/>
            <person name="Ohme-Takagi M."/>
            <person name="Yagi M."/>
            <person name="Zeng S.J."/>
            <person name="Shen C.Y."/>
            <person name="Yeh C.M."/>
            <person name="Luo Y.B."/>
            <person name="Tsai W.C."/>
            <person name="Van de Peer Y."/>
            <person name="Liu Z.J."/>
        </authorList>
    </citation>
    <scope>NUCLEOTIDE SEQUENCE [LARGE SCALE GENOMIC DNA]</scope>
    <source>
        <strain evidence="9">cv. Shenzhen</strain>
        <tissue evidence="8">Stem</tissue>
    </source>
</reference>
<dbReference type="PANTHER" id="PTHR13859">
    <property type="entry name" value="ATROPHIN-RELATED"/>
    <property type="match status" value="1"/>
</dbReference>
<evidence type="ECO:0008006" key="10">
    <source>
        <dbReference type="Google" id="ProtNLM"/>
    </source>
</evidence>
<feature type="domain" description="DUF7952" evidence="7">
    <location>
        <begin position="136"/>
        <end position="266"/>
    </location>
</feature>
<accession>A0A2I0AUU7</accession>
<evidence type="ECO:0000259" key="6">
    <source>
        <dbReference type="Pfam" id="PF24662"/>
    </source>
</evidence>
<protein>
    <recommendedName>
        <fullName evidence="10">SANT domain-containing protein</fullName>
    </recommendedName>
</protein>
<dbReference type="GO" id="GO:0003714">
    <property type="term" value="F:transcription corepressor activity"/>
    <property type="evidence" value="ECO:0007669"/>
    <property type="project" value="TreeGrafter"/>
</dbReference>